<protein>
    <submittedName>
        <fullName evidence="1">Uncharacterized protein</fullName>
    </submittedName>
</protein>
<dbReference type="Gene3D" id="1.10.3210.10">
    <property type="entry name" value="Hypothetical protein af1432"/>
    <property type="match status" value="1"/>
</dbReference>
<feature type="non-terminal residue" evidence="1">
    <location>
        <position position="1"/>
    </location>
</feature>
<accession>A0A0F9AJ89</accession>
<dbReference type="AlphaFoldDB" id="A0A0F9AJ89"/>
<evidence type="ECO:0000313" key="1">
    <source>
        <dbReference type="EMBL" id="KKK78539.1"/>
    </source>
</evidence>
<name>A0A0F9AJ89_9ZZZZ</name>
<sequence length="278" mass="30992">LMLSQRVSPQEVFGAITGEGRCGDAISGTMDLDNIDNVARMLSRLGVMIPSELALNFTDAFCLTEGKIRTDVSRIALFEEWLILRRQLYNKLMLQPDDFSAKTMTKLAVAKGLKEEVIYVTDWSLSDATLLEKLGGTKAPTRDLVRRLLLGDYFRVIYMCWVEGDVSLTLLSDVRQREEIQTAAREVLGDGVFIDYIKDKRERSIDMAPRPKKALCGVMSSRSCPTVGGAAKERSMCEAFVRSQLEVVEEAYPLQSGSIHGLANGSEPFLPFPVPRCR</sequence>
<dbReference type="EMBL" id="LAZR01054449">
    <property type="protein sequence ID" value="KKK78539.1"/>
    <property type="molecule type" value="Genomic_DNA"/>
</dbReference>
<organism evidence="1">
    <name type="scientific">marine sediment metagenome</name>
    <dbReference type="NCBI Taxonomy" id="412755"/>
    <lineage>
        <taxon>unclassified sequences</taxon>
        <taxon>metagenomes</taxon>
        <taxon>ecological metagenomes</taxon>
    </lineage>
</organism>
<gene>
    <name evidence="1" type="ORF">LCGC14_2842570</name>
</gene>
<comment type="caution">
    <text evidence="1">The sequence shown here is derived from an EMBL/GenBank/DDBJ whole genome shotgun (WGS) entry which is preliminary data.</text>
</comment>
<proteinExistence type="predicted"/>
<reference evidence="1" key="1">
    <citation type="journal article" date="2015" name="Nature">
        <title>Complex archaea that bridge the gap between prokaryotes and eukaryotes.</title>
        <authorList>
            <person name="Spang A."/>
            <person name="Saw J.H."/>
            <person name="Jorgensen S.L."/>
            <person name="Zaremba-Niedzwiedzka K."/>
            <person name="Martijn J."/>
            <person name="Lind A.E."/>
            <person name="van Eijk R."/>
            <person name="Schleper C."/>
            <person name="Guy L."/>
            <person name="Ettema T.J."/>
        </authorList>
    </citation>
    <scope>NUCLEOTIDE SEQUENCE</scope>
</reference>